<dbReference type="AlphaFoldDB" id="A0A8X8AVL5"/>
<comment type="caution">
    <text evidence="1">The sequence shown here is derived from an EMBL/GenBank/DDBJ whole genome shotgun (WGS) entry which is preliminary data.</text>
</comment>
<protein>
    <submittedName>
        <fullName evidence="1">Uncharacterized protein</fullName>
    </submittedName>
</protein>
<evidence type="ECO:0000313" key="1">
    <source>
        <dbReference type="EMBL" id="KAG2314529.1"/>
    </source>
</evidence>
<reference evidence="1 2" key="1">
    <citation type="submission" date="2020-02" db="EMBL/GenBank/DDBJ databases">
        <authorList>
            <person name="Ma Q."/>
            <person name="Huang Y."/>
            <person name="Song X."/>
            <person name="Pei D."/>
        </authorList>
    </citation>
    <scope>NUCLEOTIDE SEQUENCE [LARGE SCALE GENOMIC DNA]</scope>
    <source>
        <strain evidence="1">Sxm20200214</strain>
        <tissue evidence="1">Leaf</tissue>
    </source>
</reference>
<name>A0A8X8AVL5_BRACI</name>
<sequence>MSGPDRAVELVGLSWSDLDKPVGLVVRAQLVYVRIYLAVTRSVTMQLPNGYQERLRTEKETAAGSYGIVWARGSGYGRLRPRSNRPNSFKFLFADWIGYWAWTIRAMDGYGCLLLDGAMGRMAGRSIDWIEGYRAECVLTDLGGISDWF</sequence>
<keyword evidence="2" id="KW-1185">Reference proteome</keyword>
<dbReference type="Proteomes" id="UP000886595">
    <property type="component" value="Unassembled WGS sequence"/>
</dbReference>
<dbReference type="EMBL" id="JAAMPC010000004">
    <property type="protein sequence ID" value="KAG2314529.1"/>
    <property type="molecule type" value="Genomic_DNA"/>
</dbReference>
<organism evidence="1 2">
    <name type="scientific">Brassica carinata</name>
    <name type="common">Ethiopian mustard</name>
    <name type="synonym">Abyssinian cabbage</name>
    <dbReference type="NCBI Taxonomy" id="52824"/>
    <lineage>
        <taxon>Eukaryota</taxon>
        <taxon>Viridiplantae</taxon>
        <taxon>Streptophyta</taxon>
        <taxon>Embryophyta</taxon>
        <taxon>Tracheophyta</taxon>
        <taxon>Spermatophyta</taxon>
        <taxon>Magnoliopsida</taxon>
        <taxon>eudicotyledons</taxon>
        <taxon>Gunneridae</taxon>
        <taxon>Pentapetalae</taxon>
        <taxon>rosids</taxon>
        <taxon>malvids</taxon>
        <taxon>Brassicales</taxon>
        <taxon>Brassicaceae</taxon>
        <taxon>Brassiceae</taxon>
        <taxon>Brassica</taxon>
    </lineage>
</organism>
<accession>A0A8X8AVL5</accession>
<proteinExistence type="predicted"/>
<gene>
    <name evidence="1" type="ORF">Bca52824_017651</name>
</gene>
<evidence type="ECO:0000313" key="2">
    <source>
        <dbReference type="Proteomes" id="UP000886595"/>
    </source>
</evidence>